<sequence length="415" mass="46564">MVLYGQIVIGAPGSGKTTYCDGMQQYLRLLGRDAWVVNLDPANEVPPARNEEGHDAESNTNEQQVEEEEGNAQLPYETILDVCQDIISLDSVMNQLHLGPNGGLLYCMEYIEHHLGHVLKLLKERLGIENDKHASRAYLLFDLPGQIELTAHSAVVGRIAARLVRELDLRLVCVQLVDAAICLPDVSKFIGASLVCTSSMMRMELPCVNVLSKMDLLGGIGANNIKQKDGSESDSDDDFASDGHSPMPFNLEFFTQCYDLHRLLDYLDSNPMDFISGAVTDEDKEYMDDPEYQKARQRTRNSNFYRKYRKLHHELCDLVDDFGLLSFLPLSIQDAESVGRVVARIDKCNGYVFVKDQNLQQSTAGVERKENNLQDLFSSAIVADSEWGTGVLSDVQEKYLGATMFREEISELKHR</sequence>
<dbReference type="InterPro" id="IPR027417">
    <property type="entry name" value="P-loop_NTPase"/>
</dbReference>
<dbReference type="AlphaFoldDB" id="A0ABD3MX76"/>
<dbReference type="PANTHER" id="PTHR21231">
    <property type="entry name" value="XPA-BINDING PROTEIN 1-RELATED"/>
    <property type="match status" value="1"/>
</dbReference>
<comment type="subunit">
    <text evidence="5">Binds to RNA polymerase II (RNAPII).</text>
</comment>
<evidence type="ECO:0000313" key="7">
    <source>
        <dbReference type="EMBL" id="KAL3768544.1"/>
    </source>
</evidence>
<evidence type="ECO:0000313" key="8">
    <source>
        <dbReference type="Proteomes" id="UP001530400"/>
    </source>
</evidence>
<name>A0ABD3MX76_9STRA</name>
<feature type="region of interest" description="Disordered" evidence="6">
    <location>
        <begin position="42"/>
        <end position="70"/>
    </location>
</feature>
<evidence type="ECO:0000256" key="6">
    <source>
        <dbReference type="SAM" id="MobiDB-lite"/>
    </source>
</evidence>
<evidence type="ECO:0000256" key="3">
    <source>
        <dbReference type="ARBA" id="ARBA00022801"/>
    </source>
</evidence>
<comment type="caution">
    <text evidence="7">The sequence shown here is derived from an EMBL/GenBank/DDBJ whole genome shotgun (WGS) entry which is preliminary data.</text>
</comment>
<gene>
    <name evidence="7" type="ORF">ACHAWO_011499</name>
</gene>
<evidence type="ECO:0000256" key="4">
    <source>
        <dbReference type="ARBA" id="ARBA00023134"/>
    </source>
</evidence>
<dbReference type="Pfam" id="PF03029">
    <property type="entry name" value="ATP_bind_1"/>
    <property type="match status" value="2"/>
</dbReference>
<keyword evidence="4 5" id="KW-0342">GTP-binding</keyword>
<dbReference type="GO" id="GO:0016787">
    <property type="term" value="F:hydrolase activity"/>
    <property type="evidence" value="ECO:0007669"/>
    <property type="project" value="UniProtKB-KW"/>
</dbReference>
<evidence type="ECO:0000256" key="5">
    <source>
        <dbReference type="RuleBase" id="RU365059"/>
    </source>
</evidence>
<keyword evidence="8" id="KW-1185">Reference proteome</keyword>
<evidence type="ECO:0000256" key="1">
    <source>
        <dbReference type="ARBA" id="ARBA00005290"/>
    </source>
</evidence>
<reference evidence="7 8" key="1">
    <citation type="submission" date="2024-10" db="EMBL/GenBank/DDBJ databases">
        <title>Updated reference genomes for cyclostephanoid diatoms.</title>
        <authorList>
            <person name="Roberts W.R."/>
            <person name="Alverson A.J."/>
        </authorList>
    </citation>
    <scope>NUCLEOTIDE SEQUENCE [LARGE SCALE GENOMIC DNA]</scope>
    <source>
        <strain evidence="7 8">AJA010-31</strain>
    </source>
</reference>
<comment type="similarity">
    <text evidence="1 5">Belongs to the GPN-loop GTPase family.</text>
</comment>
<dbReference type="InterPro" id="IPR004130">
    <property type="entry name" value="Gpn"/>
</dbReference>
<dbReference type="PANTHER" id="PTHR21231:SF3">
    <property type="entry name" value="GPN-LOOP GTPASE 2"/>
    <property type="match status" value="1"/>
</dbReference>
<dbReference type="EMBL" id="JALLPJ020001345">
    <property type="protein sequence ID" value="KAL3768544.1"/>
    <property type="molecule type" value="Genomic_DNA"/>
</dbReference>
<accession>A0ABD3MX76</accession>
<organism evidence="7 8">
    <name type="scientific">Cyclotella atomus</name>
    <dbReference type="NCBI Taxonomy" id="382360"/>
    <lineage>
        <taxon>Eukaryota</taxon>
        <taxon>Sar</taxon>
        <taxon>Stramenopiles</taxon>
        <taxon>Ochrophyta</taxon>
        <taxon>Bacillariophyta</taxon>
        <taxon>Coscinodiscophyceae</taxon>
        <taxon>Thalassiosirophycidae</taxon>
        <taxon>Stephanodiscales</taxon>
        <taxon>Stephanodiscaceae</taxon>
        <taxon>Cyclotella</taxon>
    </lineage>
</organism>
<comment type="function">
    <text evidence="5">Small GTPase required for proper localization of RNA polymerase II and III (RNAPII and RNAPIII). May act at an RNAP assembly step prior to nuclear import.</text>
</comment>
<dbReference type="Gene3D" id="3.40.50.300">
    <property type="entry name" value="P-loop containing nucleotide triphosphate hydrolases"/>
    <property type="match status" value="1"/>
</dbReference>
<protein>
    <recommendedName>
        <fullName evidence="5">GPN-loop GTPase 2</fullName>
    </recommendedName>
</protein>
<keyword evidence="2 5" id="KW-0547">Nucleotide-binding</keyword>
<evidence type="ECO:0000256" key="2">
    <source>
        <dbReference type="ARBA" id="ARBA00022741"/>
    </source>
</evidence>
<keyword evidence="3 5" id="KW-0378">Hydrolase</keyword>
<dbReference type="SUPFAM" id="SSF52540">
    <property type="entry name" value="P-loop containing nucleoside triphosphate hydrolases"/>
    <property type="match status" value="1"/>
</dbReference>
<dbReference type="Proteomes" id="UP001530400">
    <property type="component" value="Unassembled WGS sequence"/>
</dbReference>
<dbReference type="GO" id="GO:0005525">
    <property type="term" value="F:GTP binding"/>
    <property type="evidence" value="ECO:0007669"/>
    <property type="project" value="UniProtKB-KW"/>
</dbReference>
<proteinExistence type="inferred from homology"/>